<organism evidence="1 2">
    <name type="scientific">Geodia barretti</name>
    <name type="common">Barrett's horny sponge</name>
    <dbReference type="NCBI Taxonomy" id="519541"/>
    <lineage>
        <taxon>Eukaryota</taxon>
        <taxon>Metazoa</taxon>
        <taxon>Porifera</taxon>
        <taxon>Demospongiae</taxon>
        <taxon>Heteroscleromorpha</taxon>
        <taxon>Tetractinellida</taxon>
        <taxon>Astrophorina</taxon>
        <taxon>Geodiidae</taxon>
        <taxon>Geodia</taxon>
    </lineage>
</organism>
<comment type="caution">
    <text evidence="1">The sequence shown here is derived from an EMBL/GenBank/DDBJ whole genome shotgun (WGS) entry which is preliminary data.</text>
</comment>
<reference evidence="1" key="1">
    <citation type="submission" date="2023-03" db="EMBL/GenBank/DDBJ databases">
        <authorList>
            <person name="Steffen K."/>
            <person name="Cardenas P."/>
        </authorList>
    </citation>
    <scope>NUCLEOTIDE SEQUENCE</scope>
</reference>
<name>A0AA35R9I9_GEOBA</name>
<dbReference type="EMBL" id="CASHTH010000724">
    <property type="protein sequence ID" value="CAI8006817.1"/>
    <property type="molecule type" value="Genomic_DNA"/>
</dbReference>
<evidence type="ECO:0000313" key="1">
    <source>
        <dbReference type="EMBL" id="CAI8006817.1"/>
    </source>
</evidence>
<evidence type="ECO:0000313" key="2">
    <source>
        <dbReference type="Proteomes" id="UP001174909"/>
    </source>
</evidence>
<feature type="non-terminal residue" evidence="1">
    <location>
        <position position="112"/>
    </location>
</feature>
<dbReference type="AlphaFoldDB" id="A0AA35R9I9"/>
<dbReference type="Proteomes" id="UP001174909">
    <property type="component" value="Unassembled WGS sequence"/>
</dbReference>
<accession>A0AA35R9I9</accession>
<protein>
    <submittedName>
        <fullName evidence="1">Uncharacterized protein</fullName>
    </submittedName>
</protein>
<keyword evidence="2" id="KW-1185">Reference proteome</keyword>
<gene>
    <name evidence="1" type="ORF">GBAR_LOCUS4918</name>
</gene>
<sequence>MALKLLPPGNGGSYIYVDPHAPRGDVEALVSPEPATLREAQEVLPRFRLASVLQPQEPVIAQVMAPIGGEVLVLLLLSAHCFAQEIVPSPEEYHWSSLKPISSFFNVRPGLY</sequence>
<proteinExistence type="predicted"/>